<evidence type="ECO:0000313" key="2">
    <source>
        <dbReference type="EMBL" id="KAL0820917.1"/>
    </source>
</evidence>
<dbReference type="GO" id="GO:0071897">
    <property type="term" value="P:DNA biosynthetic process"/>
    <property type="evidence" value="ECO:0007669"/>
    <property type="project" value="UniProtKB-ARBA"/>
</dbReference>
<evidence type="ECO:0000313" key="3">
    <source>
        <dbReference type="Proteomes" id="UP001549921"/>
    </source>
</evidence>
<dbReference type="Gene3D" id="3.30.70.270">
    <property type="match status" value="1"/>
</dbReference>
<organism evidence="2 3">
    <name type="scientific">Loxostege sticticalis</name>
    <name type="common">Beet webworm moth</name>
    <dbReference type="NCBI Taxonomy" id="481309"/>
    <lineage>
        <taxon>Eukaryota</taxon>
        <taxon>Metazoa</taxon>
        <taxon>Ecdysozoa</taxon>
        <taxon>Arthropoda</taxon>
        <taxon>Hexapoda</taxon>
        <taxon>Insecta</taxon>
        <taxon>Pterygota</taxon>
        <taxon>Neoptera</taxon>
        <taxon>Endopterygota</taxon>
        <taxon>Lepidoptera</taxon>
        <taxon>Glossata</taxon>
        <taxon>Ditrysia</taxon>
        <taxon>Pyraloidea</taxon>
        <taxon>Crambidae</taxon>
        <taxon>Pyraustinae</taxon>
        <taxon>Loxostege</taxon>
    </lineage>
</organism>
<protein>
    <recommendedName>
        <fullName evidence="1">Reverse transcriptase domain-containing protein</fullName>
    </recommendedName>
</protein>
<sequence>MEDQRTAAKLIPEGGFLATIDLKDAYLLVPVAEKHRKYLRFVFDDVYQFNAIPYGLSVAPRVFTKIMREVVNHLRLNGHKSVIYLDDILCIGDSYLECSQNVKATLELLECLGFVINYKKSVLEPQKSCKFLGFIFNTVDMTLNLPSDKRDNILQLVKKFLKLPKCTVREFSRLIGVLVAACPAIKYGWLYTKSLERLKFLALRNHQNYEAKLALDHSILPDLRWWEGNIKTSKNSMRSDQHYALEIFTDASRSGWGAFCNGARANGNWKDDELPFHINYLELLAVFMGLKCFAKDMSSCNILLRIDNTTALTYINRMGGIQFPHLNDLTKSMWQWCERRDIFLFASYINTHDNVEADEESRKVNIDTEWELSDKAFSTIIQHFGPPDIDLFATRTNAKCQLYISWKPDPDALTVDAFTVNWHSYFFYAFPPFSLILKCLRKILDDNATGILVFPYWPGQPWFPLLQSMATTEIIYFKPHRDLLRSRFRLHHPLHQCLTLGAATLSGRPSQGGMLQR</sequence>
<dbReference type="CDD" id="cd03714">
    <property type="entry name" value="RT_DIRS1"/>
    <property type="match status" value="1"/>
</dbReference>
<feature type="domain" description="Reverse transcriptase" evidence="1">
    <location>
        <begin position="1"/>
        <end position="136"/>
    </location>
</feature>
<dbReference type="PROSITE" id="PS50878">
    <property type="entry name" value="RT_POL"/>
    <property type="match status" value="1"/>
</dbReference>
<dbReference type="AlphaFoldDB" id="A0ABD0SMB5"/>
<dbReference type="PANTHER" id="PTHR33050:SF7">
    <property type="entry name" value="RIBONUCLEASE H"/>
    <property type="match status" value="1"/>
</dbReference>
<reference evidence="2 3" key="1">
    <citation type="submission" date="2024-06" db="EMBL/GenBank/DDBJ databases">
        <title>A chromosome-level genome assembly of beet webworm, Loxostege sticticalis.</title>
        <authorList>
            <person name="Zhang Y."/>
        </authorList>
    </citation>
    <scope>NUCLEOTIDE SEQUENCE [LARGE SCALE GENOMIC DNA]</scope>
    <source>
        <strain evidence="2">AQ028</strain>
        <tissue evidence="2">Male pupae</tissue>
    </source>
</reference>
<dbReference type="Proteomes" id="UP001549921">
    <property type="component" value="Unassembled WGS sequence"/>
</dbReference>
<name>A0ABD0SMB5_LOXSC</name>
<dbReference type="InterPro" id="IPR043128">
    <property type="entry name" value="Rev_trsase/Diguanyl_cyclase"/>
</dbReference>
<accession>A0ABD0SMB5</accession>
<dbReference type="EMBL" id="JBEDNZ010000018">
    <property type="protein sequence ID" value="KAL0820917.1"/>
    <property type="molecule type" value="Genomic_DNA"/>
</dbReference>
<evidence type="ECO:0000259" key="1">
    <source>
        <dbReference type="PROSITE" id="PS50878"/>
    </source>
</evidence>
<dbReference type="InterPro" id="IPR052055">
    <property type="entry name" value="Hepadnavirus_pol/RT"/>
</dbReference>
<dbReference type="PANTHER" id="PTHR33050">
    <property type="entry name" value="REVERSE TRANSCRIPTASE DOMAIN-CONTAINING PROTEIN"/>
    <property type="match status" value="1"/>
</dbReference>
<dbReference type="SUPFAM" id="SSF56672">
    <property type="entry name" value="DNA/RNA polymerases"/>
    <property type="match status" value="1"/>
</dbReference>
<gene>
    <name evidence="2" type="ORF">ABMA28_005577</name>
</gene>
<comment type="caution">
    <text evidence="2">The sequence shown here is derived from an EMBL/GenBank/DDBJ whole genome shotgun (WGS) entry which is preliminary data.</text>
</comment>
<dbReference type="Pfam" id="PF00078">
    <property type="entry name" value="RVT_1"/>
    <property type="match status" value="1"/>
</dbReference>
<dbReference type="InterPro" id="IPR043502">
    <property type="entry name" value="DNA/RNA_pol_sf"/>
</dbReference>
<dbReference type="InterPro" id="IPR000477">
    <property type="entry name" value="RT_dom"/>
</dbReference>
<dbReference type="CDD" id="cd09275">
    <property type="entry name" value="RNase_HI_RT_DIRS1"/>
    <property type="match status" value="1"/>
</dbReference>
<proteinExistence type="predicted"/>